<dbReference type="Gene3D" id="1.50.10.140">
    <property type="match status" value="2"/>
</dbReference>
<dbReference type="Pfam" id="PF17167">
    <property type="entry name" value="Glyco_hydro_94"/>
    <property type="match status" value="1"/>
</dbReference>
<feature type="domain" description="Glycosyl hydrolase 94 catalytic" evidence="7">
    <location>
        <begin position="2446"/>
        <end position="2869"/>
    </location>
</feature>
<dbReference type="SUPFAM" id="SSF74650">
    <property type="entry name" value="Galactose mutarotase-like"/>
    <property type="match status" value="2"/>
</dbReference>
<dbReference type="InterPro" id="IPR037018">
    <property type="entry name" value="GH65_N"/>
</dbReference>
<feature type="domain" description="Glycoamylase-like" evidence="6">
    <location>
        <begin position="1336"/>
        <end position="1539"/>
    </location>
</feature>
<feature type="transmembrane region" description="Helical" evidence="4">
    <location>
        <begin position="482"/>
        <end position="502"/>
    </location>
</feature>
<evidence type="ECO:0008006" key="10">
    <source>
        <dbReference type="Google" id="ProtNLM"/>
    </source>
</evidence>
<dbReference type="InterPro" id="IPR012341">
    <property type="entry name" value="6hp_glycosidase-like_sf"/>
</dbReference>
<sequence>MVQRRADGGTRPGRRPSPLGHDSRPRRDHPGIVRPLAMTSSERAQETVPQPEIAEELALLNPGLGTIEPPVRAVLFGMARFEQHGRSLAQAQAVQGTAGAGQFFPRLDDNVAMLQQTRRLIEKRHRDFRHLGAAGKWLLDNAALIDEQTHQVRRGLPRSFFRLLPRLRDEPLAGLPRIYGIAWAWVAHTDGGFDIDLLAAYLRAYQEERPLSLAELWALPTTLRVVLVENLRRLAERFATLQAARDVVHHWYDGHPVQAGLAHLDELEVRMKERGVVEAFWLQLDHRMEELPQPLLGEVGAWLSTRLPSPAQSLAQQQDDSIHDLQSIRNAITALRRIDQTDWRKLIQSVSPVMQTLAQSPVYAAEAADTQDLTLHEIERLARKSAHGELDIARQLLELTRRAGPAEDGEPDRRSAPIYWWRGAGRPTLHAALGLKERRWQPHDTEQRQRWSASAYLAGLLALGLIGLFWLMNQARPDAAPWLLWTAAILATGPISEAVVALTNRWISELASPARLPRLDFSAGLPDDERTLVVMPVLLPSEASVAPLIAQLEQHHLANPERLVQFALLSDHADAYEEHQPGDTMIVVTAADAISALNERHGPLADGSPRFLLLHRAREWCPTERRWIGWERKRGKLERLLRTLAAGGGVSPFVELGAISTPAVGVRHLITLDADTDMPPGRLRALVGTAAHPMNRPRVDAARRRVVEGYAILQPRVLAPMPDDKESTPYHRLFVGQFGIDSYSAVSSEIFQDLFGEGSFTGKGLLDVRACHAVLDGRLPEGQVLSHDLLEGSIARCAGVSDITLVEDSPMHADVAHARLHRWTRGDWQLLPFIARAGKYGIAPINRWKLFDNLRRSLVAPMSLGLMLLVLGSQVLPFGLTLAVVAAAFCIGPLVGALAGLVPGRDGLALRHFYRETGHDVLRAVSLAVWHVALLLHLSLLYLDAMGRASWRQWVTHRRLLEWTTAAASQASARRELPALIAQHLRVPIAATVLGGALLLAALLGAPVHGSAAIVLLVVWALSPVWIWWASLPRAPLLRGETELDPQGRDYLWHLARDTWRFYDAHVGAADHHLPPDNVQLTPHLLVAHRTSPTNIGLYVLTVACARELGFIGLVTMTERLSATLDTLERLPRWNGHFYNWYDTESLAVLAPGYVSAVDSGNCSAHLIAVARACEMAADLTPEQAATAPRQALARTLHRLRVLQPPLANDEALPAGAALVAALIDPENARAPAEEQQAVLRAQVAQAREELDGLAAAEAYEATSAHWLLRDLIAQLESYWRDHGAAFHEARLSLRDLARRARRLGLEADYRPLFDPERRLLRIGWRGDAQQLDENHYDLLASEARLTSLVAIAKGDLPPEHWRALGRPFFSRDGSGDSLGLKSWTGSMFEYLMPSLVLREPAGSALGRAIRTAVAEQRLEARGKGTPWGISESAIAGQDHTLAYQYGPQGVQTLALARLAADERVIAPYAAVMAALVAPVPVVSNLQAYERLGARGAFGFIEAIDYTPQRQTAGAGFTLVQTYMAHHQAMGLVALTNLLADDAPRQWLMTDPHLKAVATLLHERAPREVAPLSVPPTELLPRKRQVRKTRMVREADPMDESLALTHMLTNGRYSVVLRSHGGGYSNWDGTAITRWRDDLLRDQHGSFVFLRRAGEDDWFSTTARPAPDPRARYEARMQAERVLLDARWRDLQSATTVWVSPEDDCELRQVELTNHGDRPLALELVSSFEATLAPQRGDEAHPAFSNLFIQARWEEACHALHLRRRPRLFDEAAMRAVFFLAGIDDGAAGVAASHRRAHGAGVPAVAAPASAHAATAATTAVGYTVHHVQPIADRARWLGRYGSSTRPVGDAQPVFVDDEADVSAEGEAGRLLDTGLDPVAGLRVGLELAPGATIRLTFCTAASRDADLLGALVDKYRQPAHVERSASMSHTMGGIRLRELQFDTATWGALLQLNTLITGQAAREPTHVRDPQARCDRRALWRFGISGDRPILMVTITGEEGIDLVRALKKALRMWTAHAVGVDLVVLNEEPQSYLAPVQQALQGLQARLQGQNQGRPANLCSALHMLREADLLPDERFTLQTLTRIRLQADGRGLAQQIERWIEDIRPAAGVARLRVAHALAERPLPDAAPRPPEGRFDPEHGGFAFEVSPERHPSRPWVNVLANPDFGCQVTEIGAGYTWAGNSRMHQITPWSNDPLLDPPGEWLLLHDLDHDRVWPLGRHLHRTAPLSIEHGIGYSRSRQHVDDLTIELCWCVDRDAAVKQVQVSIRTDGRARRRLRLVALAEWQLGSARSERLSVTTHNDWLTTGPLGAGLPQPERALSLQATQLDHLGGFGNATAALCIRPKPSRETARVRLDTQDWTCDRREFFDPAGQLVLPTSLSRRCGSGLDACAALAARIELDGGGQAAELAVLLGHGPSPEATHALMEAAWAIDPADRLERQRRQWPELLGGLQVSTPDPRFDALVNHWLPYQTLVCRMWARAGFYQAGGAFGYRDQLQDAMALADVAPQLLAQQIRRSAARQFPEGDVQHWWHEPGGAGVRTHFSDDRLWLPYALAHYLARTGDLTLLDDTAPFLVGQPVPEGAEDIYESPRTDGPIASMYEHAARAIDRSLGSGPHGLPLFGTGDWNDGMNRVGHEGKGESVWMGWFLCQVIEDFAPVATARGEHERVQRWKAARDGWVRALDGPGWDGRWYRRGFFDDGSPLGSAENSECKIDLIAQSWAVLTAAADPAHARQAMASACAYLIDPVAKLARLLHPPLAVAQPSAGYIQSYFPGVRENGGQYNHAAVWSLMALAKLGQRDLMWQVYTGLSPAHRWADPRLGPLYAIEPYVMAGDIYSHAPWVGRGGWSWYSGSAGWLLRASLESICGVVVEQGRLRVNACLPVHWDQAEVRIRHEGRWLRVVICANETACRAATARDPGARREKAGEAVELASLSPDQALIVLSVPEMLKLPEATASM</sequence>
<feature type="transmembrane region" description="Helical" evidence="4">
    <location>
        <begin position="857"/>
        <end position="876"/>
    </location>
</feature>
<dbReference type="Pfam" id="PF10091">
    <property type="entry name" value="Glycoamylase"/>
    <property type="match status" value="1"/>
</dbReference>
<dbReference type="PANTHER" id="PTHR37469">
    <property type="entry name" value="CELLOBIONIC ACID PHOSPHORYLASE-RELATED"/>
    <property type="match status" value="1"/>
</dbReference>
<dbReference type="Gene3D" id="3.90.1200.10">
    <property type="match status" value="1"/>
</dbReference>
<evidence type="ECO:0000259" key="5">
    <source>
        <dbReference type="Pfam" id="PF06165"/>
    </source>
</evidence>
<feature type="domain" description="Glycosyl hydrolase 94 supersandwich" evidence="5">
    <location>
        <begin position="1604"/>
        <end position="1919"/>
    </location>
</feature>
<feature type="domain" description="Glycosyl hydrolase 94 supersandwich" evidence="5">
    <location>
        <begin position="2150"/>
        <end position="2428"/>
    </location>
</feature>
<dbReference type="InterPro" id="IPR019282">
    <property type="entry name" value="Glycoamylase-like_cons_dom"/>
</dbReference>
<feature type="compositionally biased region" description="Basic and acidic residues" evidence="3">
    <location>
        <begin position="21"/>
        <end position="31"/>
    </location>
</feature>
<dbReference type="EMBL" id="NIOF01000001">
    <property type="protein sequence ID" value="OWQ93047.1"/>
    <property type="molecule type" value="Genomic_DNA"/>
</dbReference>
<keyword evidence="2" id="KW-0808">Transferase</keyword>
<dbReference type="InterPro" id="IPR033432">
    <property type="entry name" value="GH94_catalytic"/>
</dbReference>
<dbReference type="SMART" id="SM01068">
    <property type="entry name" value="CBM_X"/>
    <property type="match status" value="2"/>
</dbReference>
<evidence type="ECO:0000259" key="7">
    <source>
        <dbReference type="Pfam" id="PF17167"/>
    </source>
</evidence>
<dbReference type="Pfam" id="PF06165">
    <property type="entry name" value="GH94_b-supersand"/>
    <property type="match status" value="2"/>
</dbReference>
<dbReference type="Proteomes" id="UP000197468">
    <property type="component" value="Unassembled WGS sequence"/>
</dbReference>
<evidence type="ECO:0000256" key="2">
    <source>
        <dbReference type="ARBA" id="ARBA00022679"/>
    </source>
</evidence>
<feature type="transmembrane region" description="Helical" evidence="4">
    <location>
        <begin position="882"/>
        <end position="901"/>
    </location>
</feature>
<dbReference type="Gene3D" id="1.50.10.10">
    <property type="match status" value="1"/>
</dbReference>
<proteinExistence type="predicted"/>
<dbReference type="GO" id="GO:0016757">
    <property type="term" value="F:glycosyltransferase activity"/>
    <property type="evidence" value="ECO:0007669"/>
    <property type="project" value="UniProtKB-KW"/>
</dbReference>
<dbReference type="PANTHER" id="PTHR37469:SF2">
    <property type="entry name" value="CELLOBIONIC ACID PHOSPHORYLASE"/>
    <property type="match status" value="1"/>
</dbReference>
<dbReference type="GO" id="GO:0030246">
    <property type="term" value="F:carbohydrate binding"/>
    <property type="evidence" value="ECO:0007669"/>
    <property type="project" value="InterPro"/>
</dbReference>
<keyword evidence="1" id="KW-0328">Glycosyltransferase</keyword>
<dbReference type="InterPro" id="IPR010383">
    <property type="entry name" value="Glyco_hydrolase_94_b-supersand"/>
</dbReference>
<dbReference type="Gene3D" id="2.60.420.10">
    <property type="entry name" value="Maltose phosphorylase, domain 3"/>
    <property type="match status" value="1"/>
</dbReference>
<protein>
    <recommendedName>
        <fullName evidence="10">Carbohydrate binding domain-containing protein</fullName>
    </recommendedName>
</protein>
<evidence type="ECO:0000256" key="1">
    <source>
        <dbReference type="ARBA" id="ARBA00022676"/>
    </source>
</evidence>
<keyword evidence="4" id="KW-0472">Membrane</keyword>
<feature type="transmembrane region" description="Helical" evidence="4">
    <location>
        <begin position="453"/>
        <end position="470"/>
    </location>
</feature>
<evidence type="ECO:0000313" key="9">
    <source>
        <dbReference type="Proteomes" id="UP000197468"/>
    </source>
</evidence>
<name>A0A246JKB8_9BURK</name>
<keyword evidence="9" id="KW-1185">Reference proteome</keyword>
<keyword evidence="4" id="KW-1133">Transmembrane helix</keyword>
<gene>
    <name evidence="8" type="ORF">CDN99_00640</name>
</gene>
<feature type="region of interest" description="Disordered" evidence="3">
    <location>
        <begin position="1"/>
        <end position="50"/>
    </location>
</feature>
<reference evidence="8 9" key="1">
    <citation type="journal article" date="2008" name="Int. J. Syst. Evol. Microbiol.">
        <title>Description of Roseateles aquatilis sp. nov. and Roseateles terrae sp. nov., in the class Betaproteobacteria, and emended description of the genus Roseateles.</title>
        <authorList>
            <person name="Gomila M."/>
            <person name="Bowien B."/>
            <person name="Falsen E."/>
            <person name="Moore E.R."/>
            <person name="Lalucat J."/>
        </authorList>
    </citation>
    <scope>NUCLEOTIDE SEQUENCE [LARGE SCALE GENOMIC DNA]</scope>
    <source>
        <strain evidence="8 9">CCUG 48205</strain>
    </source>
</reference>
<feature type="transmembrane region" description="Helical" evidence="4">
    <location>
        <begin position="1011"/>
        <end position="1029"/>
    </location>
</feature>
<keyword evidence="4" id="KW-0812">Transmembrane</keyword>
<evidence type="ECO:0000256" key="4">
    <source>
        <dbReference type="SAM" id="Phobius"/>
    </source>
</evidence>
<feature type="transmembrane region" description="Helical" evidence="4">
    <location>
        <begin position="985"/>
        <end position="1004"/>
    </location>
</feature>
<accession>A0A246JKB8</accession>
<dbReference type="InterPro" id="IPR052047">
    <property type="entry name" value="GH94_Enzymes"/>
</dbReference>
<dbReference type="SUPFAM" id="SSF48208">
    <property type="entry name" value="Six-hairpin glycosidases"/>
    <property type="match status" value="1"/>
</dbReference>
<dbReference type="Gene3D" id="2.70.98.40">
    <property type="entry name" value="Glycoside hydrolase, family 65, N-terminal domain"/>
    <property type="match status" value="2"/>
</dbReference>
<comment type="caution">
    <text evidence="8">The sequence shown here is derived from an EMBL/GenBank/DDBJ whole genome shotgun (WGS) entry which is preliminary data.</text>
</comment>
<evidence type="ECO:0000259" key="6">
    <source>
        <dbReference type="Pfam" id="PF10091"/>
    </source>
</evidence>
<dbReference type="InterPro" id="IPR008928">
    <property type="entry name" value="6-hairpin_glycosidase_sf"/>
</dbReference>
<dbReference type="GO" id="GO:0005975">
    <property type="term" value="P:carbohydrate metabolic process"/>
    <property type="evidence" value="ECO:0007669"/>
    <property type="project" value="InterPro"/>
</dbReference>
<feature type="transmembrane region" description="Helical" evidence="4">
    <location>
        <begin position="921"/>
        <end position="943"/>
    </location>
</feature>
<evidence type="ECO:0000313" key="8">
    <source>
        <dbReference type="EMBL" id="OWQ93047.1"/>
    </source>
</evidence>
<evidence type="ECO:0000256" key="3">
    <source>
        <dbReference type="SAM" id="MobiDB-lite"/>
    </source>
</evidence>
<organism evidence="8 9">
    <name type="scientific">Roseateles aquatilis</name>
    <dbReference type="NCBI Taxonomy" id="431061"/>
    <lineage>
        <taxon>Bacteria</taxon>
        <taxon>Pseudomonadati</taxon>
        <taxon>Pseudomonadota</taxon>
        <taxon>Betaproteobacteria</taxon>
        <taxon>Burkholderiales</taxon>
        <taxon>Sphaerotilaceae</taxon>
        <taxon>Roseateles</taxon>
    </lineage>
</organism>
<dbReference type="InterPro" id="IPR011013">
    <property type="entry name" value="Gal_mutarotase_sf_dom"/>
</dbReference>